<dbReference type="Proteomes" id="UP000225972">
    <property type="component" value="Unassembled WGS sequence"/>
</dbReference>
<sequence>MAFLGIDHPLIAVRDLEQTIATYRALGFFIAPPGQHPWGTSTALALFRHQILEIVSIGDPSLLDGYETGGFRFGRHVERFLNLSEGVALTALFTENAAQAEAELAARNIPCTGTVNFGRDVRRADGQPDRTKTTLKIFHNVEMPRLSVFACQQHRRDLLEFPDRMTHPNGAHGFEAVTIVAEDAAPVLDWLCALHGENPGKDALGFDRVATTNGYWRIGTPAQVTALLGVELPDDFLASGPRIAGLDVRVKDLAQVQQAASGVMLHQRDGALVVSDMAKLGGIAQRFVQR</sequence>
<evidence type="ECO:0000259" key="1">
    <source>
        <dbReference type="Pfam" id="PF13468"/>
    </source>
</evidence>
<proteinExistence type="predicted"/>
<dbReference type="RefSeq" id="WP_099243509.1">
    <property type="nucleotide sequence ID" value="NZ_FXXP01000001.1"/>
</dbReference>
<protein>
    <recommendedName>
        <fullName evidence="1">Glyoxalase-like domain-containing protein</fullName>
    </recommendedName>
</protein>
<dbReference type="PANTHER" id="PTHR40265">
    <property type="entry name" value="BLL2707 PROTEIN"/>
    <property type="match status" value="1"/>
</dbReference>
<evidence type="ECO:0000313" key="3">
    <source>
        <dbReference type="Proteomes" id="UP000225972"/>
    </source>
</evidence>
<feature type="domain" description="Glyoxalase-like" evidence="1">
    <location>
        <begin position="6"/>
        <end position="191"/>
    </location>
</feature>
<dbReference type="AlphaFoldDB" id="A0A238JAE9"/>
<dbReference type="InterPro" id="IPR029068">
    <property type="entry name" value="Glyas_Bleomycin-R_OHBP_Dase"/>
</dbReference>
<dbReference type="Gene3D" id="3.10.180.10">
    <property type="entry name" value="2,3-Dihydroxybiphenyl 1,2-Dioxygenase, domain 1"/>
    <property type="match status" value="1"/>
</dbReference>
<evidence type="ECO:0000313" key="2">
    <source>
        <dbReference type="EMBL" id="SMX27353.1"/>
    </source>
</evidence>
<organism evidence="2 3">
    <name type="scientific">Pelagimonas phthalicica</name>
    <dbReference type="NCBI Taxonomy" id="1037362"/>
    <lineage>
        <taxon>Bacteria</taxon>
        <taxon>Pseudomonadati</taxon>
        <taxon>Pseudomonadota</taxon>
        <taxon>Alphaproteobacteria</taxon>
        <taxon>Rhodobacterales</taxon>
        <taxon>Roseobacteraceae</taxon>
        <taxon>Pelagimonas</taxon>
    </lineage>
</organism>
<dbReference type="PANTHER" id="PTHR40265:SF1">
    <property type="entry name" value="GLYOXALASE-LIKE DOMAIN-CONTAINING PROTEIN"/>
    <property type="match status" value="1"/>
</dbReference>
<keyword evidence="3" id="KW-1185">Reference proteome</keyword>
<dbReference type="OrthoDB" id="9812467at2"/>
<gene>
    <name evidence="2" type="ORF">TRP8649_01457</name>
</gene>
<dbReference type="EMBL" id="FXXP01000001">
    <property type="protein sequence ID" value="SMX27353.1"/>
    <property type="molecule type" value="Genomic_DNA"/>
</dbReference>
<dbReference type="SUPFAM" id="SSF54593">
    <property type="entry name" value="Glyoxalase/Bleomycin resistance protein/Dihydroxybiphenyl dioxygenase"/>
    <property type="match status" value="1"/>
</dbReference>
<accession>A0A238JAE9</accession>
<reference evidence="3" key="1">
    <citation type="submission" date="2017-05" db="EMBL/GenBank/DDBJ databases">
        <authorList>
            <person name="Rodrigo-Torres L."/>
            <person name="Arahal R. D."/>
            <person name="Lucena T."/>
        </authorList>
    </citation>
    <scope>NUCLEOTIDE SEQUENCE [LARGE SCALE GENOMIC DNA]</scope>
    <source>
        <strain evidence="3">CECT 8649</strain>
    </source>
</reference>
<name>A0A238JAE9_9RHOB</name>
<dbReference type="InterPro" id="IPR025870">
    <property type="entry name" value="Glyoxalase-like_dom"/>
</dbReference>
<dbReference type="Pfam" id="PF13468">
    <property type="entry name" value="Glyoxalase_3"/>
    <property type="match status" value="1"/>
</dbReference>